<name>A0A0F9M0M2_9ZZZZ</name>
<comment type="caution">
    <text evidence="1">The sequence shown here is derived from an EMBL/GenBank/DDBJ whole genome shotgun (WGS) entry which is preliminary data.</text>
</comment>
<protein>
    <submittedName>
        <fullName evidence="1">Uncharacterized protein</fullName>
    </submittedName>
</protein>
<evidence type="ECO:0000313" key="1">
    <source>
        <dbReference type="EMBL" id="KKN00955.1"/>
    </source>
</evidence>
<proteinExistence type="predicted"/>
<gene>
    <name evidence="1" type="ORF">LCGC14_1132630</name>
</gene>
<sequence length="110" mass="12360">MTDSPPSEDYDTDAVVDLVHEVFPRSTVEILQRLTGVPVRSVTRWVKGESRMPPTLVHKLRDQAKLRREFSAEIQKLIAEYTQDGAMRAVLRSALLEAANADAILEAEEL</sequence>
<organism evidence="1">
    <name type="scientific">marine sediment metagenome</name>
    <dbReference type="NCBI Taxonomy" id="412755"/>
    <lineage>
        <taxon>unclassified sequences</taxon>
        <taxon>metagenomes</taxon>
        <taxon>ecological metagenomes</taxon>
    </lineage>
</organism>
<dbReference type="AlphaFoldDB" id="A0A0F9M0M2"/>
<dbReference type="EMBL" id="LAZR01005316">
    <property type="protein sequence ID" value="KKN00955.1"/>
    <property type="molecule type" value="Genomic_DNA"/>
</dbReference>
<reference evidence="1" key="1">
    <citation type="journal article" date="2015" name="Nature">
        <title>Complex archaea that bridge the gap between prokaryotes and eukaryotes.</title>
        <authorList>
            <person name="Spang A."/>
            <person name="Saw J.H."/>
            <person name="Jorgensen S.L."/>
            <person name="Zaremba-Niedzwiedzka K."/>
            <person name="Martijn J."/>
            <person name="Lind A.E."/>
            <person name="van Eijk R."/>
            <person name="Schleper C."/>
            <person name="Guy L."/>
            <person name="Ettema T.J."/>
        </authorList>
    </citation>
    <scope>NUCLEOTIDE SEQUENCE</scope>
</reference>
<accession>A0A0F9M0M2</accession>